<evidence type="ECO:0000313" key="5">
    <source>
        <dbReference type="EMBL" id="KAG2894780.1"/>
    </source>
</evidence>
<dbReference type="AlphaFoldDB" id="A0A8T1B5V4"/>
<evidence type="ECO:0000256" key="1">
    <source>
        <dbReference type="ARBA" id="ARBA00022723"/>
    </source>
</evidence>
<reference evidence="5" key="1">
    <citation type="submission" date="2018-10" db="EMBL/GenBank/DDBJ databases">
        <title>Effector identification in a new, highly contiguous assembly of the strawberry crown rot pathogen Phytophthora cactorum.</title>
        <authorList>
            <person name="Armitage A.D."/>
            <person name="Nellist C.F."/>
            <person name="Bates H."/>
            <person name="Vickerstaff R.J."/>
            <person name="Harrison R.J."/>
        </authorList>
    </citation>
    <scope>NUCLEOTIDE SEQUENCE</scope>
    <source>
        <strain evidence="5">4040</strain>
    </source>
</reference>
<dbReference type="GO" id="GO:0046872">
    <property type="term" value="F:metal ion binding"/>
    <property type="evidence" value="ECO:0007669"/>
    <property type="project" value="UniProtKB-KW"/>
</dbReference>
<dbReference type="InterPro" id="IPR047109">
    <property type="entry name" value="CAD-like"/>
</dbReference>
<feature type="domain" description="Alcohol dehydrogenase-like N-terminal" evidence="4">
    <location>
        <begin position="31"/>
        <end position="89"/>
    </location>
</feature>
<dbReference type="GO" id="GO:0016616">
    <property type="term" value="F:oxidoreductase activity, acting on the CH-OH group of donors, NAD or NADP as acceptor"/>
    <property type="evidence" value="ECO:0007669"/>
    <property type="project" value="InterPro"/>
</dbReference>
<keyword evidence="1" id="KW-0479">Metal-binding</keyword>
<proteinExistence type="predicted"/>
<dbReference type="InterPro" id="IPR011032">
    <property type="entry name" value="GroES-like_sf"/>
</dbReference>
<gene>
    <name evidence="5" type="ORF">PC117_g23399</name>
</gene>
<evidence type="ECO:0000256" key="2">
    <source>
        <dbReference type="ARBA" id="ARBA00022833"/>
    </source>
</evidence>
<keyword evidence="3" id="KW-0560">Oxidoreductase</keyword>
<dbReference type="InterPro" id="IPR013154">
    <property type="entry name" value="ADH-like_N"/>
</dbReference>
<evidence type="ECO:0000256" key="3">
    <source>
        <dbReference type="ARBA" id="ARBA00023002"/>
    </source>
</evidence>
<dbReference type="Pfam" id="PF08240">
    <property type="entry name" value="ADH_N"/>
    <property type="match status" value="1"/>
</dbReference>
<dbReference type="PANTHER" id="PTHR42683">
    <property type="entry name" value="ALDEHYDE REDUCTASE"/>
    <property type="match status" value="1"/>
</dbReference>
<dbReference type="Proteomes" id="UP000736787">
    <property type="component" value="Unassembled WGS sequence"/>
</dbReference>
<sequence length="94" mass="10149">MSAPRTINAYVAFEPSGNIIPYQYKSRPLGSEDVEIKISHCGICASDVHHLSRDRRSTIYPCVAGHEIIGEVTVADPSVKNLAVGDRFGVGAHV</sequence>
<dbReference type="Gene3D" id="3.90.180.10">
    <property type="entry name" value="Medium-chain alcohol dehydrogenases, catalytic domain"/>
    <property type="match status" value="1"/>
</dbReference>
<protein>
    <recommendedName>
        <fullName evidence="4">Alcohol dehydrogenase-like N-terminal domain-containing protein</fullName>
    </recommendedName>
</protein>
<dbReference type="EMBL" id="RCMK01001414">
    <property type="protein sequence ID" value="KAG2894780.1"/>
    <property type="molecule type" value="Genomic_DNA"/>
</dbReference>
<evidence type="ECO:0000259" key="4">
    <source>
        <dbReference type="Pfam" id="PF08240"/>
    </source>
</evidence>
<evidence type="ECO:0000313" key="6">
    <source>
        <dbReference type="Proteomes" id="UP000736787"/>
    </source>
</evidence>
<accession>A0A8T1B5V4</accession>
<name>A0A8T1B5V4_9STRA</name>
<dbReference type="SUPFAM" id="SSF50129">
    <property type="entry name" value="GroES-like"/>
    <property type="match status" value="1"/>
</dbReference>
<keyword evidence="2" id="KW-0862">Zinc</keyword>
<comment type="caution">
    <text evidence="5">The sequence shown here is derived from an EMBL/GenBank/DDBJ whole genome shotgun (WGS) entry which is preliminary data.</text>
</comment>
<organism evidence="5 6">
    <name type="scientific">Phytophthora cactorum</name>
    <dbReference type="NCBI Taxonomy" id="29920"/>
    <lineage>
        <taxon>Eukaryota</taxon>
        <taxon>Sar</taxon>
        <taxon>Stramenopiles</taxon>
        <taxon>Oomycota</taxon>
        <taxon>Peronosporomycetes</taxon>
        <taxon>Peronosporales</taxon>
        <taxon>Peronosporaceae</taxon>
        <taxon>Phytophthora</taxon>
    </lineage>
</organism>